<dbReference type="Proteomes" id="UP000824881">
    <property type="component" value="Unassembled WGS sequence"/>
</dbReference>
<proteinExistence type="predicted"/>
<gene>
    <name evidence="1" type="ORF">CCMSSC00406_0000997</name>
</gene>
<comment type="caution">
    <text evidence="1">The sequence shown here is derived from an EMBL/GenBank/DDBJ whole genome shotgun (WGS) entry which is preliminary data.</text>
</comment>
<organism evidence="1 2">
    <name type="scientific">Pleurotus cornucopiae</name>
    <name type="common">Cornucopia mushroom</name>
    <dbReference type="NCBI Taxonomy" id="5321"/>
    <lineage>
        <taxon>Eukaryota</taxon>
        <taxon>Fungi</taxon>
        <taxon>Dikarya</taxon>
        <taxon>Basidiomycota</taxon>
        <taxon>Agaricomycotina</taxon>
        <taxon>Agaricomycetes</taxon>
        <taxon>Agaricomycetidae</taxon>
        <taxon>Agaricales</taxon>
        <taxon>Pleurotineae</taxon>
        <taxon>Pleurotaceae</taxon>
        <taxon>Pleurotus</taxon>
    </lineage>
</organism>
<reference evidence="1 2" key="1">
    <citation type="journal article" date="2021" name="Appl. Environ. Microbiol.">
        <title>Genetic linkage and physical mapping for an oyster mushroom Pleurotus cornucopiae and QTL analysis for the trait cap color.</title>
        <authorList>
            <person name="Zhang Y."/>
            <person name="Gao W."/>
            <person name="Sonnenberg A."/>
            <person name="Chen Q."/>
            <person name="Zhang J."/>
            <person name="Huang C."/>
        </authorList>
    </citation>
    <scope>NUCLEOTIDE SEQUENCE [LARGE SCALE GENOMIC DNA]</scope>
    <source>
        <strain evidence="1">CCMSSC00406</strain>
    </source>
</reference>
<protein>
    <submittedName>
        <fullName evidence="1">Uncharacterized protein</fullName>
    </submittedName>
</protein>
<evidence type="ECO:0000313" key="1">
    <source>
        <dbReference type="EMBL" id="KAG9218889.1"/>
    </source>
</evidence>
<accession>A0ACB7IMF7</accession>
<evidence type="ECO:0000313" key="2">
    <source>
        <dbReference type="Proteomes" id="UP000824881"/>
    </source>
</evidence>
<dbReference type="EMBL" id="WQMT02000009">
    <property type="protein sequence ID" value="KAG9218889.1"/>
    <property type="molecule type" value="Genomic_DNA"/>
</dbReference>
<keyword evidence="2" id="KW-1185">Reference proteome</keyword>
<sequence length="1298" mass="143896">MPVTTVSAAVHITPVVVKTFFEHGRIKAKKFKAGDQEEEATDDIFFHQAFKIVKSFIELGTKNTIESLQGFTNTHVPSPYWAAVSPVSIPLSSCNKAADTLINWFGPDDLKHVVGGERWWQVRGLDGVDAEWITQKEYLSPEPITPDLRTRNLSTTDADILRMNHLERVILYVHGGGYFWGSINTHRYQIIRYARKSKARAFAVNYRKAPQYPWPCPLQDVLAAYMYLIDPPASALHNPVDPSKVVFAGDSAGAALCLTTLTILRDMGLPLPAGAVLISPWVDLTHSFPSVMANSETDIIPEYGFLAKPSTLWPVDLLPPAGGRVTRTTSNPPPAPGHVDTLKPTASHIETEKNETEFSEIKSQGEMLAQGQTEGNTGGHSRKQASSSSQTVVDDESWEPKPPKVLMNDHASVPLELHSQIQIYATTEQLCHPLVSPVLQGSLGNLPPLYIIAGEGEVLRDEIVYTAHRAAHPDQYPARQGVLREGRRQKENAEKFTTPTKVHLQVFDGMCHVPTVFSFTESAKYAYRSIAEFIKHATDLDSEQLQRNPFPELHRRPSALSVSPDVEGQDGTERSTIVSRLKDKVDKPTPIPETPEDIVLYKANEEVVMQAVEDHLNATFTQAANESSSSTSSVVGIKNIRMVRERVDIHGHVRSMEPRDQISALQIEPSAVGLIKEEPTLRWLRGQEKWDKMFKKQAKKAMKRRRKLETKAERMIKHAKEQGLAFTVDQRPPVSQRPSNVSTVSKASAPSPITGEGDIQAERRWGPLDLAGETPPPSAIAGRRDTPEAIALIKKSIYHTAPVTHTMVPHIKTIDAIRAAFDPHDHPTKAPKQSVSEQQTYTHIIPFHGLRIWDTLVGYFARKTSNKAARGGELYTVEHGLSPDGRLMEGSPSTNDDGFSTFFSETSSGKHVPRSLYVDLEPNVIDEVRNGTYRSLFHPETLVTGKEDAASNYARGHYTIGKEQIDLVMDKVRRLADNCSGLQGFFIFHSFGGGTGSGLGALILERLSTDYGKKSKLEFSVYPAPTNANSIVEPYNSVLTTHTTLEHSDCSFMVDNEAIYDICKKNLNITSPSFTNLNRLIAQVVSSITASLRFDGSLNVDLNEFQTNLVPFPRIHFPLATFAPILSAEKAHHEQNSVADMTYSCFETGNQMVKCDPREGKYMACALLYRGDVVPKDVNTAVAVIKTKRTIQFVDWCPTGFKIGICNEPPANVPGGDLAKVSRSMCMLSNTTAIASAWSRLDHKFDLLYSKRAFVHWYVGEGMEEGEFSEAREDLAALEKDYEEVGIDSADVEESGEY</sequence>
<name>A0ACB7IMF7_PLECO</name>